<feature type="compositionally biased region" description="Basic and acidic residues" evidence="1">
    <location>
        <begin position="100"/>
        <end position="111"/>
    </location>
</feature>
<dbReference type="GO" id="GO:0060236">
    <property type="term" value="P:regulation of mitotic spindle organization"/>
    <property type="evidence" value="ECO:0007669"/>
    <property type="project" value="InterPro"/>
</dbReference>
<feature type="non-terminal residue" evidence="3">
    <location>
        <position position="442"/>
    </location>
</feature>
<feature type="region of interest" description="Disordered" evidence="1">
    <location>
        <begin position="228"/>
        <end position="249"/>
    </location>
</feature>
<dbReference type="GO" id="GO:0008017">
    <property type="term" value="F:microtubule binding"/>
    <property type="evidence" value="ECO:0007669"/>
    <property type="project" value="TreeGrafter"/>
</dbReference>
<dbReference type="AlphaFoldDB" id="A0AAN8Z639"/>
<feature type="domain" description="TPX2 central" evidence="2">
    <location>
        <begin position="216"/>
        <end position="354"/>
    </location>
</feature>
<accession>A0AAN8Z639</accession>
<keyword evidence="4" id="KW-1185">Reference proteome</keyword>
<dbReference type="Proteomes" id="UP001370490">
    <property type="component" value="Unassembled WGS sequence"/>
</dbReference>
<feature type="compositionally biased region" description="Low complexity" evidence="1">
    <location>
        <begin position="83"/>
        <end position="99"/>
    </location>
</feature>
<dbReference type="GO" id="GO:0090307">
    <property type="term" value="P:mitotic spindle assembly"/>
    <property type="evidence" value="ECO:0007669"/>
    <property type="project" value="TreeGrafter"/>
</dbReference>
<evidence type="ECO:0000313" key="4">
    <source>
        <dbReference type="Proteomes" id="UP001370490"/>
    </source>
</evidence>
<dbReference type="EMBL" id="JBAMMX010000015">
    <property type="protein sequence ID" value="KAK6926342.1"/>
    <property type="molecule type" value="Genomic_DNA"/>
</dbReference>
<organism evidence="3 4">
    <name type="scientific">Dillenia turbinata</name>
    <dbReference type="NCBI Taxonomy" id="194707"/>
    <lineage>
        <taxon>Eukaryota</taxon>
        <taxon>Viridiplantae</taxon>
        <taxon>Streptophyta</taxon>
        <taxon>Embryophyta</taxon>
        <taxon>Tracheophyta</taxon>
        <taxon>Spermatophyta</taxon>
        <taxon>Magnoliopsida</taxon>
        <taxon>eudicotyledons</taxon>
        <taxon>Gunneridae</taxon>
        <taxon>Pentapetalae</taxon>
        <taxon>Dilleniales</taxon>
        <taxon>Dilleniaceae</taxon>
        <taxon>Dillenia</taxon>
    </lineage>
</organism>
<feature type="region of interest" description="Disordered" evidence="1">
    <location>
        <begin position="74"/>
        <end position="119"/>
    </location>
</feature>
<evidence type="ECO:0000256" key="1">
    <source>
        <dbReference type="SAM" id="MobiDB-lite"/>
    </source>
</evidence>
<reference evidence="3 4" key="1">
    <citation type="submission" date="2023-12" db="EMBL/GenBank/DDBJ databases">
        <title>A high-quality genome assembly for Dillenia turbinata (Dilleniales).</title>
        <authorList>
            <person name="Chanderbali A."/>
        </authorList>
    </citation>
    <scope>NUCLEOTIDE SEQUENCE [LARGE SCALE GENOMIC DNA]</scope>
    <source>
        <strain evidence="3">LSX21</strain>
        <tissue evidence="3">Leaf</tissue>
    </source>
</reference>
<dbReference type="PANTHER" id="PTHR14326">
    <property type="entry name" value="TARGETING PROTEIN FOR XKLP2"/>
    <property type="match status" value="1"/>
</dbReference>
<dbReference type="GO" id="GO:0030295">
    <property type="term" value="F:protein kinase activator activity"/>
    <property type="evidence" value="ECO:0007669"/>
    <property type="project" value="TreeGrafter"/>
</dbReference>
<name>A0AAN8Z639_9MAGN</name>
<evidence type="ECO:0000259" key="2">
    <source>
        <dbReference type="Pfam" id="PF12214"/>
    </source>
</evidence>
<comment type="caution">
    <text evidence="3">The sequence shown here is derived from an EMBL/GenBank/DDBJ whole genome shotgun (WGS) entry which is preliminary data.</text>
</comment>
<dbReference type="InterPro" id="IPR027330">
    <property type="entry name" value="TPX2_central_dom"/>
</dbReference>
<sequence length="442" mass="49976">MEEEVVEEEFEVFDIDLDYEYDAVQFFDFSQLETIEEALEAERWFQTAPTYPPSPLVLKLNFGEDFLVENANTSQKPENAQCMDSTSSDMDVGMDSGDSLSHESNEPEFHNQKPRAAFRPRSSTLMKPTVSHLAKLKNQPQELFSSRFLGRIHRQRASGISSETASRVAAEASKRQKMEKGYLRKVAHLKHQVIFSHKASKMARCSDSNSKLSRSKATIPRGPHLLTAQRAQRQRTRSNTNSSDPSKIKAHTIKLRSSNSKKMLEAPKVYPLEKSDTQLPDLQVESTLIMSSVEQTMIPEAKRPTSGNASKQERCQSAPIFKARPLHKKIFSSKGEMGGFRNVKREVTIPKELKLSTEKRVCNPPTELFNKLSLTSELQPEVSRLKSSWPTEDLKENTPSCFQQGKMEANVVKEKAGRLRLQESQCGSDMAMVNSVHRPNIN</sequence>
<dbReference type="InterPro" id="IPR009675">
    <property type="entry name" value="TPX2_fam"/>
</dbReference>
<gene>
    <name evidence="3" type="ORF">RJ641_008061</name>
</gene>
<evidence type="ECO:0000313" key="3">
    <source>
        <dbReference type="EMBL" id="KAK6926342.1"/>
    </source>
</evidence>
<dbReference type="GO" id="GO:0005819">
    <property type="term" value="C:spindle"/>
    <property type="evidence" value="ECO:0007669"/>
    <property type="project" value="InterPro"/>
</dbReference>
<dbReference type="Pfam" id="PF12214">
    <property type="entry name" value="TPX2_importin"/>
    <property type="match status" value="1"/>
</dbReference>
<proteinExistence type="predicted"/>
<dbReference type="GO" id="GO:0005880">
    <property type="term" value="C:nuclear microtubule"/>
    <property type="evidence" value="ECO:0007669"/>
    <property type="project" value="TreeGrafter"/>
</dbReference>
<dbReference type="PANTHER" id="PTHR14326:SF55">
    <property type="entry name" value="CELL CYCLE REGULATED MICROTUBULE ASSOCIATED PROTEIN"/>
    <property type="match status" value="1"/>
</dbReference>
<protein>
    <submittedName>
        <fullName evidence="3">TPX2 central domain</fullName>
    </submittedName>
</protein>